<evidence type="ECO:0000313" key="2">
    <source>
        <dbReference type="EMBL" id="CAK5284935.1"/>
    </source>
</evidence>
<accession>A0AAD2K8J0</accession>
<gene>
    <name evidence="2" type="ORF">MYCIT1_LOCUS38483</name>
</gene>
<keyword evidence="3" id="KW-1185">Reference proteome</keyword>
<protein>
    <submittedName>
        <fullName evidence="2">Uncharacterized protein</fullName>
    </submittedName>
</protein>
<dbReference type="Proteomes" id="UP001295794">
    <property type="component" value="Unassembled WGS sequence"/>
</dbReference>
<comment type="caution">
    <text evidence="2">The sequence shown here is derived from an EMBL/GenBank/DDBJ whole genome shotgun (WGS) entry which is preliminary data.</text>
</comment>
<name>A0AAD2K8J0_9AGAR</name>
<dbReference type="EMBL" id="CAVNYO010000481">
    <property type="protein sequence ID" value="CAK5284935.1"/>
    <property type="molecule type" value="Genomic_DNA"/>
</dbReference>
<sequence>MFTLCVRGPISAQGVRNNETGSRESVSATLLTHQSCT</sequence>
<organism evidence="2 3">
    <name type="scientific">Mycena citricolor</name>
    <dbReference type="NCBI Taxonomy" id="2018698"/>
    <lineage>
        <taxon>Eukaryota</taxon>
        <taxon>Fungi</taxon>
        <taxon>Dikarya</taxon>
        <taxon>Basidiomycota</taxon>
        <taxon>Agaricomycotina</taxon>
        <taxon>Agaricomycetes</taxon>
        <taxon>Agaricomycetidae</taxon>
        <taxon>Agaricales</taxon>
        <taxon>Marasmiineae</taxon>
        <taxon>Mycenaceae</taxon>
        <taxon>Mycena</taxon>
    </lineage>
</organism>
<proteinExistence type="predicted"/>
<feature type="compositionally biased region" description="Polar residues" evidence="1">
    <location>
        <begin position="14"/>
        <end position="37"/>
    </location>
</feature>
<evidence type="ECO:0000313" key="3">
    <source>
        <dbReference type="Proteomes" id="UP001295794"/>
    </source>
</evidence>
<feature type="region of interest" description="Disordered" evidence="1">
    <location>
        <begin position="13"/>
        <end position="37"/>
    </location>
</feature>
<reference evidence="2" key="1">
    <citation type="submission" date="2023-11" db="EMBL/GenBank/DDBJ databases">
        <authorList>
            <person name="De Vega J J."/>
            <person name="De Vega J J."/>
        </authorList>
    </citation>
    <scope>NUCLEOTIDE SEQUENCE</scope>
</reference>
<evidence type="ECO:0000256" key="1">
    <source>
        <dbReference type="SAM" id="MobiDB-lite"/>
    </source>
</evidence>
<dbReference type="AlphaFoldDB" id="A0AAD2K8J0"/>